<dbReference type="GO" id="GO:0004622">
    <property type="term" value="F:phosphatidylcholine lysophospholipase activity"/>
    <property type="evidence" value="ECO:0007669"/>
    <property type="project" value="TreeGrafter"/>
</dbReference>
<proteinExistence type="predicted"/>
<organism evidence="2 3">
    <name type="scientific">Okeania hirsuta</name>
    <dbReference type="NCBI Taxonomy" id="1458930"/>
    <lineage>
        <taxon>Bacteria</taxon>
        <taxon>Bacillati</taxon>
        <taxon>Cyanobacteriota</taxon>
        <taxon>Cyanophyceae</taxon>
        <taxon>Oscillatoriophycideae</taxon>
        <taxon>Oscillatoriales</taxon>
        <taxon>Microcoleaceae</taxon>
        <taxon>Okeania</taxon>
    </lineage>
</organism>
<reference evidence="2 3" key="1">
    <citation type="journal article" date="2018" name="ACS Chem. Biol.">
        <title>Ketoreductase domain dysfunction expands chemodiversity: malyngamide biosynthesis in the cyanobacterium Okeania hirsuta.</title>
        <authorList>
            <person name="Moss N.A."/>
            <person name="Leao T."/>
            <person name="Rankin M."/>
            <person name="McCullough T.M."/>
            <person name="Qu P."/>
            <person name="Korobeynikov A."/>
            <person name="Smith J.L."/>
            <person name="Gerwick L."/>
            <person name="Gerwick W.H."/>
        </authorList>
    </citation>
    <scope>NUCLEOTIDE SEQUENCE [LARGE SCALE GENOMIC DNA]</scope>
    <source>
        <strain evidence="2 3">PAB10Feb10-1</strain>
    </source>
</reference>
<evidence type="ECO:0000313" key="3">
    <source>
        <dbReference type="Proteomes" id="UP000269154"/>
    </source>
</evidence>
<dbReference type="SUPFAM" id="SSF52266">
    <property type="entry name" value="SGNH hydrolase"/>
    <property type="match status" value="1"/>
</dbReference>
<protein>
    <submittedName>
        <fullName evidence="2">SGNH/GDSL hydrolase family protein</fullName>
    </submittedName>
</protein>
<feature type="domain" description="SGNH hydrolase-type esterase" evidence="1">
    <location>
        <begin position="3"/>
        <end position="172"/>
    </location>
</feature>
<dbReference type="OrthoDB" id="9794725at2"/>
<name>A0A3N6PU82_9CYAN</name>
<comment type="caution">
    <text evidence="2">The sequence shown here is derived from an EMBL/GenBank/DDBJ whole genome shotgun (WGS) entry which is preliminary data.</text>
</comment>
<sequence length="184" mass="21209">MFFFGDSRARGWNSPKGFDDFNFVNRGIYGQTTGQVLGRLNQHLKPLSPDIVIVQVGVNDLYRIPIFPENKEIIIYDCKSNVKEIVKQSRQLGAVVILTTIFPIAEVPLERKLFWSPDVELAIKEVNDFIYSLENKDVIIFDTKAILANEQGKVKEEYSRDFLHLNRAGYKAFNEKLMPILKRL</sequence>
<dbReference type="PANTHER" id="PTHR30383:SF5">
    <property type="entry name" value="SGNH HYDROLASE-TYPE ESTERASE DOMAIN-CONTAINING PROTEIN"/>
    <property type="match status" value="1"/>
</dbReference>
<dbReference type="PANTHER" id="PTHR30383">
    <property type="entry name" value="THIOESTERASE 1/PROTEASE 1/LYSOPHOSPHOLIPASE L1"/>
    <property type="match status" value="1"/>
</dbReference>
<gene>
    <name evidence="2" type="ORF">D5R40_13955</name>
</gene>
<evidence type="ECO:0000259" key="1">
    <source>
        <dbReference type="Pfam" id="PF13472"/>
    </source>
</evidence>
<dbReference type="RefSeq" id="WP_124145668.1">
    <property type="nucleotide sequence ID" value="NZ_CAWOKI010000107.1"/>
</dbReference>
<dbReference type="Pfam" id="PF13472">
    <property type="entry name" value="Lipase_GDSL_2"/>
    <property type="match status" value="1"/>
</dbReference>
<dbReference type="Gene3D" id="3.40.50.1110">
    <property type="entry name" value="SGNH hydrolase"/>
    <property type="match status" value="1"/>
</dbReference>
<evidence type="ECO:0000313" key="2">
    <source>
        <dbReference type="EMBL" id="RQH42991.1"/>
    </source>
</evidence>
<dbReference type="EMBL" id="RCBY01000069">
    <property type="protein sequence ID" value="RQH42991.1"/>
    <property type="molecule type" value="Genomic_DNA"/>
</dbReference>
<dbReference type="InterPro" id="IPR051532">
    <property type="entry name" value="Ester_Hydrolysis_Enzymes"/>
</dbReference>
<keyword evidence="3" id="KW-1185">Reference proteome</keyword>
<dbReference type="InterPro" id="IPR013830">
    <property type="entry name" value="SGNH_hydro"/>
</dbReference>
<dbReference type="AlphaFoldDB" id="A0A3N6PU82"/>
<accession>A0A3N6PU82</accession>
<dbReference type="Proteomes" id="UP000269154">
    <property type="component" value="Unassembled WGS sequence"/>
</dbReference>
<dbReference type="InterPro" id="IPR036514">
    <property type="entry name" value="SGNH_hydro_sf"/>
</dbReference>
<keyword evidence="2" id="KW-0378">Hydrolase</keyword>